<accession>A0A819S1M1</accession>
<reference evidence="1" key="1">
    <citation type="submission" date="2021-02" db="EMBL/GenBank/DDBJ databases">
        <authorList>
            <person name="Nowell W R."/>
        </authorList>
    </citation>
    <scope>NUCLEOTIDE SEQUENCE</scope>
</reference>
<comment type="caution">
    <text evidence="1">The sequence shown here is derived from an EMBL/GenBank/DDBJ whole genome shotgun (WGS) entry which is preliminary data.</text>
</comment>
<evidence type="ECO:0000313" key="2">
    <source>
        <dbReference type="Proteomes" id="UP000663874"/>
    </source>
</evidence>
<gene>
    <name evidence="1" type="ORF">FNK824_LOCUS29339</name>
</gene>
<organism evidence="1 2">
    <name type="scientific">Rotaria sordida</name>
    <dbReference type="NCBI Taxonomy" id="392033"/>
    <lineage>
        <taxon>Eukaryota</taxon>
        <taxon>Metazoa</taxon>
        <taxon>Spiralia</taxon>
        <taxon>Gnathifera</taxon>
        <taxon>Rotifera</taxon>
        <taxon>Eurotatoria</taxon>
        <taxon>Bdelloidea</taxon>
        <taxon>Philodinida</taxon>
        <taxon>Philodinidae</taxon>
        <taxon>Rotaria</taxon>
    </lineage>
</organism>
<dbReference type="AlphaFoldDB" id="A0A819S1M1"/>
<sequence length="88" mass="10360">MGKLILSSMSNRRVFDIKHKGTNNYVHVFLNAIQLTIKHYFKTSGHSIRKTLNDIFSLKQVTKLVIQYYHFPFEQIVKSLRFTSNLNT</sequence>
<dbReference type="EMBL" id="CAJOBE010008491">
    <property type="protein sequence ID" value="CAF4062548.1"/>
    <property type="molecule type" value="Genomic_DNA"/>
</dbReference>
<protein>
    <submittedName>
        <fullName evidence="1">Uncharacterized protein</fullName>
    </submittedName>
</protein>
<dbReference type="Proteomes" id="UP000663874">
    <property type="component" value="Unassembled WGS sequence"/>
</dbReference>
<proteinExistence type="predicted"/>
<name>A0A819S1M1_9BILA</name>
<evidence type="ECO:0000313" key="1">
    <source>
        <dbReference type="EMBL" id="CAF4062548.1"/>
    </source>
</evidence>